<dbReference type="InterPro" id="IPR036034">
    <property type="entry name" value="PDZ_sf"/>
</dbReference>
<dbReference type="Gene3D" id="2.30.42.10">
    <property type="match status" value="1"/>
</dbReference>
<dbReference type="SMART" id="SM00228">
    <property type="entry name" value="PDZ"/>
    <property type="match status" value="1"/>
</dbReference>
<gene>
    <name evidence="3" type="ORF">F2P81_011926</name>
</gene>
<dbReference type="InterPro" id="IPR001478">
    <property type="entry name" value="PDZ"/>
</dbReference>
<dbReference type="PROSITE" id="PS50106">
    <property type="entry name" value="PDZ"/>
    <property type="match status" value="1"/>
</dbReference>
<dbReference type="InterPro" id="IPR051230">
    <property type="entry name" value="APP-Binding"/>
</dbReference>
<evidence type="ECO:0000259" key="2">
    <source>
        <dbReference type="PROSITE" id="PS50106"/>
    </source>
</evidence>
<comment type="caution">
    <text evidence="3">The sequence shown here is derived from an EMBL/GenBank/DDBJ whole genome shotgun (WGS) entry which is preliminary data.</text>
</comment>
<dbReference type="GO" id="GO:0005737">
    <property type="term" value="C:cytoplasm"/>
    <property type="evidence" value="ECO:0007669"/>
    <property type="project" value="TreeGrafter"/>
</dbReference>
<feature type="domain" description="PDZ" evidence="2">
    <location>
        <begin position="1"/>
        <end position="73"/>
    </location>
</feature>
<keyword evidence="1" id="KW-0677">Repeat</keyword>
<reference evidence="3 4" key="1">
    <citation type="submission" date="2019-06" db="EMBL/GenBank/DDBJ databases">
        <title>Draft genomes of female and male turbot (Scophthalmus maximus).</title>
        <authorList>
            <person name="Xu H."/>
            <person name="Xu X.-W."/>
            <person name="Shao C."/>
            <person name="Chen S."/>
        </authorList>
    </citation>
    <scope>NUCLEOTIDE SEQUENCE [LARGE SCALE GENOMIC DNA]</scope>
    <source>
        <strain evidence="3">Ysfricsl-2016a</strain>
        <tissue evidence="3">Blood</tissue>
    </source>
</reference>
<evidence type="ECO:0000313" key="4">
    <source>
        <dbReference type="Proteomes" id="UP000438429"/>
    </source>
</evidence>
<dbReference type="PANTHER" id="PTHR12345:SF17">
    <property type="entry name" value="SDCBP PROTEIN"/>
    <property type="match status" value="1"/>
</dbReference>
<sequence>MHKDSSGHVGFIYKSGKITSLVKEGSAARNGLLTEHFICEINGQNVIGLKDSQIKDILSTSPTAMTITIMPKFIYEHMIKRYWAQRLCNPGERVGRKAAVDVVILCGWDSALSINTLRTMRDKLVVFVVPHVNERTHETKACEL</sequence>
<dbReference type="EMBL" id="VEVO01000010">
    <property type="protein sequence ID" value="KAF0036614.1"/>
    <property type="molecule type" value="Genomic_DNA"/>
</dbReference>
<accession>A0A6A4SZY6</accession>
<dbReference type="Proteomes" id="UP000438429">
    <property type="component" value="Unassembled WGS sequence"/>
</dbReference>
<dbReference type="AlphaFoldDB" id="A0A6A4SZY6"/>
<dbReference type="GO" id="GO:0005886">
    <property type="term" value="C:plasma membrane"/>
    <property type="evidence" value="ECO:0007669"/>
    <property type="project" value="TreeGrafter"/>
</dbReference>
<evidence type="ECO:0000313" key="3">
    <source>
        <dbReference type="EMBL" id="KAF0036614.1"/>
    </source>
</evidence>
<dbReference type="SUPFAM" id="SSF50156">
    <property type="entry name" value="PDZ domain-like"/>
    <property type="match status" value="1"/>
</dbReference>
<evidence type="ECO:0000256" key="1">
    <source>
        <dbReference type="ARBA" id="ARBA00022737"/>
    </source>
</evidence>
<proteinExistence type="predicted"/>
<name>A0A6A4SZY6_SCOMX</name>
<organism evidence="3 4">
    <name type="scientific">Scophthalmus maximus</name>
    <name type="common">Turbot</name>
    <name type="synonym">Psetta maxima</name>
    <dbReference type="NCBI Taxonomy" id="52904"/>
    <lineage>
        <taxon>Eukaryota</taxon>
        <taxon>Metazoa</taxon>
        <taxon>Chordata</taxon>
        <taxon>Craniata</taxon>
        <taxon>Vertebrata</taxon>
        <taxon>Euteleostomi</taxon>
        <taxon>Actinopterygii</taxon>
        <taxon>Neopterygii</taxon>
        <taxon>Teleostei</taxon>
        <taxon>Neoteleostei</taxon>
        <taxon>Acanthomorphata</taxon>
        <taxon>Carangaria</taxon>
        <taxon>Pleuronectiformes</taxon>
        <taxon>Pleuronectoidei</taxon>
        <taxon>Scophthalmidae</taxon>
        <taxon>Scophthalmus</taxon>
    </lineage>
</organism>
<dbReference type="PANTHER" id="PTHR12345">
    <property type="entry name" value="SYNTENIN RELATED"/>
    <property type="match status" value="1"/>
</dbReference>
<dbReference type="FunFam" id="2.30.42.10:FF:000043">
    <property type="entry name" value="Syntenin-1 isoform X1"/>
    <property type="match status" value="1"/>
</dbReference>
<protein>
    <recommendedName>
        <fullName evidence="2">PDZ domain-containing protein</fullName>
    </recommendedName>
</protein>